<dbReference type="SUPFAM" id="SSF51556">
    <property type="entry name" value="Metallo-dependent hydrolases"/>
    <property type="match status" value="1"/>
</dbReference>
<dbReference type="Pfam" id="PF07969">
    <property type="entry name" value="Amidohydro_3"/>
    <property type="match status" value="1"/>
</dbReference>
<comment type="caution">
    <text evidence="4">The sequence shown here is derived from an EMBL/GenBank/DDBJ whole genome shotgun (WGS) entry which is preliminary data.</text>
</comment>
<dbReference type="GO" id="GO:0016810">
    <property type="term" value="F:hydrolase activity, acting on carbon-nitrogen (but not peptide) bonds"/>
    <property type="evidence" value="ECO:0007669"/>
    <property type="project" value="InterPro"/>
</dbReference>
<keyword evidence="2" id="KW-0812">Transmembrane</keyword>
<dbReference type="Proteomes" id="UP000318582">
    <property type="component" value="Unassembled WGS sequence"/>
</dbReference>
<feature type="region of interest" description="Disordered" evidence="1">
    <location>
        <begin position="1"/>
        <end position="23"/>
    </location>
</feature>
<accession>A0A507EE52</accession>
<dbReference type="AlphaFoldDB" id="A0A507EE52"/>
<evidence type="ECO:0000313" key="5">
    <source>
        <dbReference type="Proteomes" id="UP000318582"/>
    </source>
</evidence>
<evidence type="ECO:0000259" key="3">
    <source>
        <dbReference type="Pfam" id="PF07969"/>
    </source>
</evidence>
<dbReference type="EMBL" id="QEAQ01000006">
    <property type="protein sequence ID" value="TPX61655.1"/>
    <property type="molecule type" value="Genomic_DNA"/>
</dbReference>
<keyword evidence="2" id="KW-1133">Transmembrane helix</keyword>
<dbReference type="PANTHER" id="PTHR22642">
    <property type="entry name" value="IMIDAZOLONEPROPIONASE"/>
    <property type="match status" value="1"/>
</dbReference>
<evidence type="ECO:0000256" key="2">
    <source>
        <dbReference type="SAM" id="Phobius"/>
    </source>
</evidence>
<feature type="transmembrane region" description="Helical" evidence="2">
    <location>
        <begin position="38"/>
        <end position="55"/>
    </location>
</feature>
<name>A0A507EE52_9FUNG</name>
<evidence type="ECO:0000313" key="4">
    <source>
        <dbReference type="EMBL" id="TPX61655.1"/>
    </source>
</evidence>
<dbReference type="SUPFAM" id="SSF51338">
    <property type="entry name" value="Composite domain of metallo-dependent hydrolases"/>
    <property type="match status" value="1"/>
</dbReference>
<feature type="domain" description="Amidohydrolase 3" evidence="3">
    <location>
        <begin position="113"/>
        <end position="603"/>
    </location>
</feature>
<dbReference type="InterPro" id="IPR032466">
    <property type="entry name" value="Metal_Hydrolase"/>
</dbReference>
<dbReference type="PANTHER" id="PTHR22642:SF2">
    <property type="entry name" value="PROTEIN LONG AFTER FAR-RED 3"/>
    <property type="match status" value="1"/>
</dbReference>
<evidence type="ECO:0000256" key="1">
    <source>
        <dbReference type="SAM" id="MobiDB-lite"/>
    </source>
</evidence>
<dbReference type="CDD" id="cd01300">
    <property type="entry name" value="YtcJ_like"/>
    <property type="match status" value="1"/>
</dbReference>
<keyword evidence="5" id="KW-1185">Reference proteome</keyword>
<proteinExistence type="predicted"/>
<dbReference type="InterPro" id="IPR033932">
    <property type="entry name" value="YtcJ-like"/>
</dbReference>
<protein>
    <recommendedName>
        <fullName evidence="3">Amidohydrolase 3 domain-containing protein</fullName>
    </recommendedName>
</protein>
<dbReference type="Gene3D" id="3.20.20.140">
    <property type="entry name" value="Metal-dependent hydrolases"/>
    <property type="match status" value="1"/>
</dbReference>
<dbReference type="InterPro" id="IPR011059">
    <property type="entry name" value="Metal-dep_hydrolase_composite"/>
</dbReference>
<organism evidence="4 5">
    <name type="scientific">Powellomyces hirtus</name>
    <dbReference type="NCBI Taxonomy" id="109895"/>
    <lineage>
        <taxon>Eukaryota</taxon>
        <taxon>Fungi</taxon>
        <taxon>Fungi incertae sedis</taxon>
        <taxon>Chytridiomycota</taxon>
        <taxon>Chytridiomycota incertae sedis</taxon>
        <taxon>Chytridiomycetes</taxon>
        <taxon>Spizellomycetales</taxon>
        <taxon>Powellomycetaceae</taxon>
        <taxon>Powellomyces</taxon>
    </lineage>
</organism>
<dbReference type="Gene3D" id="3.10.310.70">
    <property type="match status" value="1"/>
</dbReference>
<keyword evidence="2" id="KW-0472">Membrane</keyword>
<sequence length="606" mass="67019">MGLRNRSGVYEQHGDGDRAQLLPPHKSNARVKGTWRQFAWLAASLFILVAVALYWSRSRHVATESYYVVHNAVVHTVDLDRPPAEAFVVRNGHFVAVGDKKILFEAHPLAEKLDLDGKTVVPGLIDSHGHLIEQGLAFLQADVGGSQNLAEVRGSLVRYLDARPDIEKEHGWVIGKGWDQSKWAETNYGFPNATDLDRHPRLSKVPICLYRNDYHAYWLNTRALDIVASHIPPPDQKMEGGEVVRDASGRLMGIFLDRAMEMIDLALPQPTETMLKDALHAVTSRMLQHGLTGLHDAGVSAWQMGILRKAVDEGRMPIRNYAMVRCQDPEKYCGDTFTKGDYGGRLTVGSVKLFLDGAVGSWGAALIDPYSDDVSKSGFVRIPTERINDLITEWAQNGFQVNIHSIGDLANKLALDGFETCFRRLGLNGTAAYNRRMRIEHAQIIVFKGLRAICKHVFKSQQATSDMAYVEKRLGHQRIRGAYAWRSLKNAGVQHLALGSDFPIEGVNPLLGIHAAVTRLDESGASPHGPGGWYPSERLTPEEALRGFTLDAAWAAFQEHELGSITAGKKADFAVFDRNFLAEPQDILKANCVATVVDGVVAYGHL</sequence>
<dbReference type="STRING" id="109895.A0A507EE52"/>
<dbReference type="Gene3D" id="2.30.40.10">
    <property type="entry name" value="Urease, subunit C, domain 1"/>
    <property type="match status" value="1"/>
</dbReference>
<reference evidence="4 5" key="1">
    <citation type="journal article" date="2019" name="Sci. Rep.">
        <title>Comparative genomics of chytrid fungi reveal insights into the obligate biotrophic and pathogenic lifestyle of Synchytrium endobioticum.</title>
        <authorList>
            <person name="van de Vossenberg B.T.L.H."/>
            <person name="Warris S."/>
            <person name="Nguyen H.D.T."/>
            <person name="van Gent-Pelzer M.P.E."/>
            <person name="Joly D.L."/>
            <person name="van de Geest H.C."/>
            <person name="Bonants P.J.M."/>
            <person name="Smith D.S."/>
            <person name="Levesque C.A."/>
            <person name="van der Lee T.A.J."/>
        </authorList>
    </citation>
    <scope>NUCLEOTIDE SEQUENCE [LARGE SCALE GENOMIC DNA]</scope>
    <source>
        <strain evidence="4 5">CBS 809.83</strain>
    </source>
</reference>
<gene>
    <name evidence="4" type="ORF">PhCBS80983_g00969</name>
</gene>
<dbReference type="InterPro" id="IPR013108">
    <property type="entry name" value="Amidohydro_3"/>
</dbReference>